<name>A0A8T0HY01_CERPU</name>
<reference evidence="1" key="1">
    <citation type="submission" date="2020-06" db="EMBL/GenBank/DDBJ databases">
        <title>WGS assembly of Ceratodon purpureus strain R40.</title>
        <authorList>
            <person name="Carey S.B."/>
            <person name="Jenkins J."/>
            <person name="Shu S."/>
            <person name="Lovell J.T."/>
            <person name="Sreedasyam A."/>
            <person name="Maumus F."/>
            <person name="Tiley G.P."/>
            <person name="Fernandez-Pozo N."/>
            <person name="Barry K."/>
            <person name="Chen C."/>
            <person name="Wang M."/>
            <person name="Lipzen A."/>
            <person name="Daum C."/>
            <person name="Saski C.A."/>
            <person name="Payton A.C."/>
            <person name="Mcbreen J.C."/>
            <person name="Conrad R.E."/>
            <person name="Kollar L.M."/>
            <person name="Olsson S."/>
            <person name="Huttunen S."/>
            <person name="Landis J.B."/>
            <person name="Wickett N.J."/>
            <person name="Johnson M.G."/>
            <person name="Rensing S.A."/>
            <person name="Grimwood J."/>
            <person name="Schmutz J."/>
            <person name="Mcdaniel S.F."/>
        </authorList>
    </citation>
    <scope>NUCLEOTIDE SEQUENCE</scope>
    <source>
        <strain evidence="1">R40</strain>
    </source>
</reference>
<accession>A0A8T0HY01</accession>
<protein>
    <submittedName>
        <fullName evidence="1">Uncharacterized protein</fullName>
    </submittedName>
</protein>
<dbReference type="Proteomes" id="UP000822688">
    <property type="component" value="Chromosome 5"/>
</dbReference>
<sequence length="103" mass="11499">MEDFRMELKTIIILFIGVTVMRASCSSVCVTCLKVVERQSCCSASRSFPLKIENYGRTAAVGFIIPTREFNIFSMRSKQDEKCLLQAPFGRVLRAPSGLQSLA</sequence>
<comment type="caution">
    <text evidence="1">The sequence shown here is derived from an EMBL/GenBank/DDBJ whole genome shotgun (WGS) entry which is preliminary data.</text>
</comment>
<evidence type="ECO:0000313" key="1">
    <source>
        <dbReference type="EMBL" id="KAG0575746.1"/>
    </source>
</evidence>
<evidence type="ECO:0000313" key="2">
    <source>
        <dbReference type="Proteomes" id="UP000822688"/>
    </source>
</evidence>
<dbReference type="AlphaFoldDB" id="A0A8T0HY01"/>
<organism evidence="1 2">
    <name type="scientific">Ceratodon purpureus</name>
    <name type="common">Fire moss</name>
    <name type="synonym">Dicranum purpureum</name>
    <dbReference type="NCBI Taxonomy" id="3225"/>
    <lineage>
        <taxon>Eukaryota</taxon>
        <taxon>Viridiplantae</taxon>
        <taxon>Streptophyta</taxon>
        <taxon>Embryophyta</taxon>
        <taxon>Bryophyta</taxon>
        <taxon>Bryophytina</taxon>
        <taxon>Bryopsida</taxon>
        <taxon>Dicranidae</taxon>
        <taxon>Pseudoditrichales</taxon>
        <taxon>Ditrichaceae</taxon>
        <taxon>Ceratodon</taxon>
    </lineage>
</organism>
<proteinExistence type="predicted"/>
<keyword evidence="2" id="KW-1185">Reference proteome</keyword>
<gene>
    <name evidence="1" type="ORF">KC19_5G027600</name>
</gene>
<dbReference type="EMBL" id="CM026425">
    <property type="protein sequence ID" value="KAG0575746.1"/>
    <property type="molecule type" value="Genomic_DNA"/>
</dbReference>